<dbReference type="Proteomes" id="UP000254195">
    <property type="component" value="Unassembled WGS sequence"/>
</dbReference>
<sequence length="39" mass="4888">MYGIDSWDLSQEEIREYREKIEYYNKLLQLDYSLRILSN</sequence>
<dbReference type="EMBL" id="UGJP01000002">
    <property type="protein sequence ID" value="STR27016.1"/>
    <property type="molecule type" value="Genomic_DNA"/>
</dbReference>
<name>A0A377RS04_HELPX</name>
<organism evidence="1 2">
    <name type="scientific">Helicobacter pylori</name>
    <name type="common">Campylobacter pylori</name>
    <dbReference type="NCBI Taxonomy" id="210"/>
    <lineage>
        <taxon>Bacteria</taxon>
        <taxon>Pseudomonadati</taxon>
        <taxon>Campylobacterota</taxon>
        <taxon>Epsilonproteobacteria</taxon>
        <taxon>Campylobacterales</taxon>
        <taxon>Helicobacteraceae</taxon>
        <taxon>Helicobacter</taxon>
    </lineage>
</organism>
<proteinExistence type="predicted"/>
<dbReference type="AlphaFoldDB" id="A0A377RS04"/>
<protein>
    <submittedName>
        <fullName evidence="1">ATPase</fullName>
    </submittedName>
</protein>
<reference evidence="1 2" key="1">
    <citation type="submission" date="2018-06" db="EMBL/GenBank/DDBJ databases">
        <authorList>
            <consortium name="Pathogen Informatics"/>
            <person name="Doyle S."/>
        </authorList>
    </citation>
    <scope>NUCLEOTIDE SEQUENCE [LARGE SCALE GENOMIC DNA]</scope>
    <source>
        <strain evidence="1 2">NCTC13094</strain>
    </source>
</reference>
<gene>
    <name evidence="1" type="ORF">NCTC13094_00987</name>
</gene>
<evidence type="ECO:0000313" key="2">
    <source>
        <dbReference type="Proteomes" id="UP000254195"/>
    </source>
</evidence>
<accession>A0A377RS04</accession>
<evidence type="ECO:0000313" key="1">
    <source>
        <dbReference type="EMBL" id="STR27016.1"/>
    </source>
</evidence>